<feature type="domain" description="Transposase (putative) gypsy type" evidence="1">
    <location>
        <begin position="231"/>
        <end position="296"/>
    </location>
</feature>
<gene>
    <name evidence="2" type="ORF">PanWU01x14_254560</name>
</gene>
<evidence type="ECO:0000313" key="3">
    <source>
        <dbReference type="Proteomes" id="UP000237105"/>
    </source>
</evidence>
<dbReference type="Proteomes" id="UP000237105">
    <property type="component" value="Unassembled WGS sequence"/>
</dbReference>
<dbReference type="InterPro" id="IPR007321">
    <property type="entry name" value="Transposase_28"/>
</dbReference>
<keyword evidence="3" id="KW-1185">Reference proteome</keyword>
<comment type="caution">
    <text evidence="2">The sequence shown here is derived from an EMBL/GenBank/DDBJ whole genome shotgun (WGS) entry which is preliminary data.</text>
</comment>
<dbReference type="Pfam" id="PF04195">
    <property type="entry name" value="Transposase_28"/>
    <property type="match status" value="1"/>
</dbReference>
<proteinExistence type="predicted"/>
<sequence length="359" mass="41846">MELLPHSLILWDTEVYPTAKITPFYFVSSRAIGACFSRRQIFDLIPNVDSTRRANQCIEVTRLTKRRLVLFSFWSHLTRSEEDFRPHNNCTLAPLVLQDKMELASNMSSSEDFREENAFSGESSNTSVSSINLEDYLEPEHEVEITRVRQSSPRISDLPQDQWPPHIRDAPVFAIGYQYVEGDWSCTNIRTSCTMNRLSKILHNYKIAIPLRLSMEFNRPYTPPRGIASFFEVVLKCGVHLPLHPYIKSIVDYYGVVYLQLTPNTYRYMVGLYILYHKLGLETPTSEELTWFYQVKSNPSDFGFFYASKWSNQAIKTIYGVRNNMGKWKNLFFHFDYVDNGFFQNPDNRERPGLSRNSS</sequence>
<dbReference type="EMBL" id="JXTB01000319">
    <property type="protein sequence ID" value="PON46036.1"/>
    <property type="molecule type" value="Genomic_DNA"/>
</dbReference>
<protein>
    <recommendedName>
        <fullName evidence="1">Transposase (putative) gypsy type domain-containing protein</fullName>
    </recommendedName>
</protein>
<dbReference type="AlphaFoldDB" id="A0A2P5BB84"/>
<reference evidence="3" key="1">
    <citation type="submission" date="2016-06" db="EMBL/GenBank/DDBJ databases">
        <title>Parallel loss of symbiosis genes in relatives of nitrogen-fixing non-legume Parasponia.</title>
        <authorList>
            <person name="Van Velzen R."/>
            <person name="Holmer R."/>
            <person name="Bu F."/>
            <person name="Rutten L."/>
            <person name="Van Zeijl A."/>
            <person name="Liu W."/>
            <person name="Santuari L."/>
            <person name="Cao Q."/>
            <person name="Sharma T."/>
            <person name="Shen D."/>
            <person name="Roswanjaya Y."/>
            <person name="Wardhani T."/>
            <person name="Kalhor M.S."/>
            <person name="Jansen J."/>
            <person name="Van den Hoogen J."/>
            <person name="Gungor B."/>
            <person name="Hartog M."/>
            <person name="Hontelez J."/>
            <person name="Verver J."/>
            <person name="Yang W.-C."/>
            <person name="Schijlen E."/>
            <person name="Repin R."/>
            <person name="Schilthuizen M."/>
            <person name="Schranz E."/>
            <person name="Heidstra R."/>
            <person name="Miyata K."/>
            <person name="Fedorova E."/>
            <person name="Kohlen W."/>
            <person name="Bisseling T."/>
            <person name="Smit S."/>
            <person name="Geurts R."/>
        </authorList>
    </citation>
    <scope>NUCLEOTIDE SEQUENCE [LARGE SCALE GENOMIC DNA]</scope>
    <source>
        <strain evidence="3">cv. WU1-14</strain>
    </source>
</reference>
<evidence type="ECO:0000259" key="1">
    <source>
        <dbReference type="Pfam" id="PF04195"/>
    </source>
</evidence>
<evidence type="ECO:0000313" key="2">
    <source>
        <dbReference type="EMBL" id="PON46036.1"/>
    </source>
</evidence>
<accession>A0A2P5BB84</accession>
<dbReference type="OrthoDB" id="1750920at2759"/>
<name>A0A2P5BB84_PARAD</name>
<organism evidence="2 3">
    <name type="scientific">Parasponia andersonii</name>
    <name type="common">Sponia andersonii</name>
    <dbReference type="NCBI Taxonomy" id="3476"/>
    <lineage>
        <taxon>Eukaryota</taxon>
        <taxon>Viridiplantae</taxon>
        <taxon>Streptophyta</taxon>
        <taxon>Embryophyta</taxon>
        <taxon>Tracheophyta</taxon>
        <taxon>Spermatophyta</taxon>
        <taxon>Magnoliopsida</taxon>
        <taxon>eudicotyledons</taxon>
        <taxon>Gunneridae</taxon>
        <taxon>Pentapetalae</taxon>
        <taxon>rosids</taxon>
        <taxon>fabids</taxon>
        <taxon>Rosales</taxon>
        <taxon>Cannabaceae</taxon>
        <taxon>Parasponia</taxon>
    </lineage>
</organism>